<organism evidence="1">
    <name type="scientific">Bodo saltans virus</name>
    <dbReference type="NCBI Taxonomy" id="2024608"/>
    <lineage>
        <taxon>Viruses</taxon>
        <taxon>Varidnaviria</taxon>
        <taxon>Bamfordvirae</taxon>
        <taxon>Nucleocytoviricota</taxon>
        <taxon>Megaviricetes</taxon>
        <taxon>Imitervirales</taxon>
        <taxon>Mimiviridae</taxon>
        <taxon>Klosneuvirinae</taxon>
        <taxon>Theiavirus</taxon>
        <taxon>Theiavirus salishense</taxon>
    </lineage>
</organism>
<protein>
    <submittedName>
        <fullName evidence="1">Uncharacterized protein</fullName>
    </submittedName>
</protein>
<accession>A0A2H4UVE1</accession>
<name>A0A2H4UVE1_9VIRU</name>
<gene>
    <name evidence="1" type="ORF">BMW23_0788</name>
</gene>
<evidence type="ECO:0000313" key="1">
    <source>
        <dbReference type="EMBL" id="ATZ80834.1"/>
    </source>
</evidence>
<dbReference type="EMBL" id="MF782455">
    <property type="protein sequence ID" value="ATZ80834.1"/>
    <property type="molecule type" value="Genomic_DNA"/>
</dbReference>
<reference evidence="1" key="1">
    <citation type="journal article" date="2017" name="Elife">
        <title>The kinetoplastid-infecting Bodo saltans virus (BsV), a window into the most abundant giant viruses in the sea.</title>
        <authorList>
            <person name="Deeg C.M."/>
            <person name="Chow C.-E.T."/>
            <person name="Suttle C.A."/>
        </authorList>
    </citation>
    <scope>NUCLEOTIDE SEQUENCE</scope>
    <source>
        <strain evidence="1">NG1</strain>
    </source>
</reference>
<evidence type="ECO:0000313" key="2">
    <source>
        <dbReference type="Proteomes" id="UP000240325"/>
    </source>
</evidence>
<keyword evidence="2" id="KW-1185">Reference proteome</keyword>
<sequence>MCSFYKKKKYIINYIMLTSKTHEIYSNFDQFECTRKIQISRKHGDFLKEMEFHFIMPDTFEYIDNWQYYVIKNISLETSSHRGSLMSLSCFYIHEFMKDCFFDVTKNSFKVKLRFTDQNIPILNTHGAVGIMYVVVEYNTILPKNIDSCDIFTDYKCVNGVQFLCTFIGHFESFVNDVDRIQYDNGKHYYYFNEIKTDVFSCNKNINNEILLRKHIDVFNARNDDHKMNSLHMLFSTTDNYIYHSSNPIESVVESNCEFMLDNDTKLFTFTNLDNFVSKKCDQQCIAGFCEKCNKKNTIHININPKQIKFDIKHYTCAIVMASRKNVLAYSQNHLTLLLSHDHSISAR</sequence>
<proteinExistence type="predicted"/>
<dbReference type="Proteomes" id="UP000240325">
    <property type="component" value="Segment"/>
</dbReference>